<organism evidence="1 2">
    <name type="scientific">Enterocloster hominis</name>
    <name type="common">ex Hitch et al. 2024</name>
    <dbReference type="NCBI Taxonomy" id="1917870"/>
    <lineage>
        <taxon>Bacteria</taxon>
        <taxon>Bacillati</taxon>
        <taxon>Bacillota</taxon>
        <taxon>Clostridia</taxon>
        <taxon>Lachnospirales</taxon>
        <taxon>Lachnospiraceae</taxon>
        <taxon>Enterocloster</taxon>
    </lineage>
</organism>
<evidence type="ECO:0000313" key="2">
    <source>
        <dbReference type="Proteomes" id="UP001454086"/>
    </source>
</evidence>
<sequence>MSTSWEWTCRADILKECLASVVGRSFRLGTEEGRQLSLEAGILANRLLDPEYDSDEALERVDVELEYYRAEY</sequence>
<name>A0ABV1D0B2_9FIRM</name>
<evidence type="ECO:0000313" key="1">
    <source>
        <dbReference type="EMBL" id="MEQ2423823.1"/>
    </source>
</evidence>
<comment type="caution">
    <text evidence="1">The sequence shown here is derived from an EMBL/GenBank/DDBJ whole genome shotgun (WGS) entry which is preliminary data.</text>
</comment>
<gene>
    <name evidence="1" type="ORF">WMQ36_02435</name>
</gene>
<accession>A0ABV1D0B2</accession>
<keyword evidence="2" id="KW-1185">Reference proteome</keyword>
<reference evidence="1 2" key="1">
    <citation type="submission" date="2024-03" db="EMBL/GenBank/DDBJ databases">
        <title>Human intestinal bacterial collection.</title>
        <authorList>
            <person name="Pauvert C."/>
            <person name="Hitch T.C.A."/>
            <person name="Clavel T."/>
        </authorList>
    </citation>
    <scope>NUCLEOTIDE SEQUENCE [LARGE SCALE GENOMIC DNA]</scope>
    <source>
        <strain evidence="1 2">CLA-SR-H021</strain>
    </source>
</reference>
<dbReference type="Proteomes" id="UP001454086">
    <property type="component" value="Unassembled WGS sequence"/>
</dbReference>
<dbReference type="EMBL" id="JBBMFM010000005">
    <property type="protein sequence ID" value="MEQ2423823.1"/>
    <property type="molecule type" value="Genomic_DNA"/>
</dbReference>
<dbReference type="RefSeq" id="WP_040379983.1">
    <property type="nucleotide sequence ID" value="NZ_JBBMFM010000005.1"/>
</dbReference>
<proteinExistence type="predicted"/>
<protein>
    <submittedName>
        <fullName evidence="1">Uncharacterized protein</fullName>
    </submittedName>
</protein>